<dbReference type="EC" id="2.1.1.172" evidence="6"/>
<evidence type="ECO:0000256" key="2">
    <source>
        <dbReference type="ARBA" id="ARBA00022552"/>
    </source>
</evidence>
<evidence type="ECO:0000256" key="1">
    <source>
        <dbReference type="ARBA" id="ARBA00022490"/>
    </source>
</evidence>
<dbReference type="OrthoDB" id="9816072at2"/>
<evidence type="ECO:0000313" key="10">
    <source>
        <dbReference type="Proteomes" id="UP000298585"/>
    </source>
</evidence>
<dbReference type="InterPro" id="IPR007848">
    <property type="entry name" value="Small_mtfrase_dom"/>
</dbReference>
<dbReference type="PANTHER" id="PTHR47816">
    <property type="entry name" value="RIBOSOMAL RNA SMALL SUBUNIT METHYLTRANSFERASE C"/>
    <property type="match status" value="1"/>
</dbReference>
<reference evidence="9 10" key="1">
    <citation type="submission" date="2018-12" db="EMBL/GenBank/DDBJ databases">
        <authorList>
            <person name="Chong R.A."/>
        </authorList>
    </citation>
    <scope>NUCLEOTIDE SEQUENCE [LARGE SCALE GENOMIC DNA]</scope>
    <source>
        <strain evidence="9 10">Sav</strain>
    </source>
</reference>
<comment type="function">
    <text evidence="6">Specifically methylates the guanine in position 1207 of 16S rRNA in the 30S particle.</text>
</comment>
<feature type="domain" description="Methyltransferase small N-terminal" evidence="8">
    <location>
        <begin position="7"/>
        <end position="161"/>
    </location>
</feature>
<reference evidence="9 10" key="2">
    <citation type="submission" date="2019-05" db="EMBL/GenBank/DDBJ databases">
        <title>Genome evolution of the obligate endosymbiont Buchnera aphidicola.</title>
        <authorList>
            <person name="Moran N.A."/>
        </authorList>
    </citation>
    <scope>NUCLEOTIDE SEQUENCE [LARGE SCALE GENOMIC DNA]</scope>
    <source>
        <strain evidence="9 10">Sav</strain>
    </source>
</reference>
<feature type="domain" description="Methyltransferase small" evidence="7">
    <location>
        <begin position="167"/>
        <end position="333"/>
    </location>
</feature>
<dbReference type="InterPro" id="IPR029063">
    <property type="entry name" value="SAM-dependent_MTases_sf"/>
</dbReference>
<evidence type="ECO:0000256" key="5">
    <source>
        <dbReference type="ARBA" id="ARBA00022691"/>
    </source>
</evidence>
<evidence type="ECO:0000259" key="7">
    <source>
        <dbReference type="Pfam" id="PF05175"/>
    </source>
</evidence>
<evidence type="ECO:0000259" key="8">
    <source>
        <dbReference type="Pfam" id="PF08468"/>
    </source>
</evidence>
<dbReference type="Pfam" id="PF05175">
    <property type="entry name" value="MTS"/>
    <property type="match status" value="1"/>
</dbReference>
<evidence type="ECO:0000313" key="9">
    <source>
        <dbReference type="EMBL" id="QCI25538.1"/>
    </source>
</evidence>
<dbReference type="PANTHER" id="PTHR47816:SF4">
    <property type="entry name" value="RIBOSOMAL RNA SMALL SUBUNIT METHYLTRANSFERASE C"/>
    <property type="match status" value="1"/>
</dbReference>
<dbReference type="Proteomes" id="UP000298585">
    <property type="component" value="Chromosome"/>
</dbReference>
<gene>
    <name evidence="6 9" type="primary">rsmC</name>
    <name evidence="9" type="ORF">D9V77_01645</name>
</gene>
<dbReference type="PROSITE" id="PS00092">
    <property type="entry name" value="N6_MTASE"/>
    <property type="match status" value="1"/>
</dbReference>
<dbReference type="EMBL" id="CP034855">
    <property type="protein sequence ID" value="QCI25538.1"/>
    <property type="molecule type" value="Genomic_DNA"/>
</dbReference>
<name>A0A4D6YIQ7_9GAMM</name>
<proteinExistence type="inferred from homology"/>
<dbReference type="InterPro" id="IPR046977">
    <property type="entry name" value="RsmC/RlmG"/>
</dbReference>
<comment type="similarity">
    <text evidence="6">Belongs to the methyltransferase superfamily. RsmC family.</text>
</comment>
<dbReference type="GO" id="GO:0052914">
    <property type="term" value="F:16S rRNA (guanine(1207)-N(2))-methyltransferase activity"/>
    <property type="evidence" value="ECO:0007669"/>
    <property type="project" value="UniProtKB-EC"/>
</dbReference>
<keyword evidence="5 6" id="KW-0949">S-adenosyl-L-methionine</keyword>
<organism evidence="9 10">
    <name type="scientific">Buchnera aphidicola</name>
    <name type="common">Sitobion avenae</name>
    <dbReference type="NCBI Taxonomy" id="571428"/>
    <lineage>
        <taxon>Bacteria</taxon>
        <taxon>Pseudomonadati</taxon>
        <taxon>Pseudomonadota</taxon>
        <taxon>Gammaproteobacteria</taxon>
        <taxon>Enterobacterales</taxon>
        <taxon>Erwiniaceae</taxon>
        <taxon>Buchnera</taxon>
    </lineage>
</organism>
<comment type="catalytic activity">
    <reaction evidence="6">
        <text>guanosine(1207) in 16S rRNA + S-adenosyl-L-methionine = N(2)-methylguanosine(1207) in 16S rRNA + S-adenosyl-L-homocysteine + H(+)</text>
        <dbReference type="Rhea" id="RHEA:42736"/>
        <dbReference type="Rhea" id="RHEA-COMP:10213"/>
        <dbReference type="Rhea" id="RHEA-COMP:10214"/>
        <dbReference type="ChEBI" id="CHEBI:15378"/>
        <dbReference type="ChEBI" id="CHEBI:57856"/>
        <dbReference type="ChEBI" id="CHEBI:59789"/>
        <dbReference type="ChEBI" id="CHEBI:74269"/>
        <dbReference type="ChEBI" id="CHEBI:74481"/>
        <dbReference type="EC" id="2.1.1.172"/>
    </reaction>
</comment>
<dbReference type="InterPro" id="IPR002052">
    <property type="entry name" value="DNA_methylase_N6_adenine_CS"/>
</dbReference>
<dbReference type="GO" id="GO:0005737">
    <property type="term" value="C:cytoplasm"/>
    <property type="evidence" value="ECO:0007669"/>
    <property type="project" value="UniProtKB-SubCell"/>
</dbReference>
<dbReference type="InterPro" id="IPR023543">
    <property type="entry name" value="rRNA_ssu_MeTfrase_C"/>
</dbReference>
<evidence type="ECO:0000256" key="6">
    <source>
        <dbReference type="HAMAP-Rule" id="MF_01862"/>
    </source>
</evidence>
<dbReference type="RefSeq" id="WP_158338454.1">
    <property type="nucleotide sequence ID" value="NZ_CP034855.1"/>
</dbReference>
<evidence type="ECO:0000256" key="4">
    <source>
        <dbReference type="ARBA" id="ARBA00022679"/>
    </source>
</evidence>
<dbReference type="CDD" id="cd02440">
    <property type="entry name" value="AdoMet_MTases"/>
    <property type="match status" value="1"/>
</dbReference>
<dbReference type="InterPro" id="IPR013675">
    <property type="entry name" value="Mtase_sm_N"/>
</dbReference>
<protein>
    <recommendedName>
        <fullName evidence="6">Ribosomal RNA small subunit methyltransferase C</fullName>
        <ecNumber evidence="6">2.1.1.172</ecNumber>
    </recommendedName>
    <alternativeName>
        <fullName evidence="6">16S rRNA m2G1207 methyltransferase</fullName>
    </alternativeName>
    <alternativeName>
        <fullName evidence="6">rRNA (guanine-N(2)-)-methyltransferase RsmC</fullName>
    </alternativeName>
</protein>
<dbReference type="Pfam" id="PF08468">
    <property type="entry name" value="MTS_N"/>
    <property type="match status" value="1"/>
</dbReference>
<dbReference type="Gene3D" id="3.40.50.150">
    <property type="entry name" value="Vaccinia Virus protein VP39"/>
    <property type="match status" value="2"/>
</dbReference>
<dbReference type="SUPFAM" id="SSF53335">
    <property type="entry name" value="S-adenosyl-L-methionine-dependent methyltransferases"/>
    <property type="match status" value="1"/>
</dbReference>
<keyword evidence="3 6" id="KW-0489">Methyltransferase</keyword>
<keyword evidence="1 6" id="KW-0963">Cytoplasm</keyword>
<comment type="subcellular location">
    <subcellularLocation>
        <location evidence="6">Cytoplasm</location>
    </subcellularLocation>
</comment>
<dbReference type="HAMAP" id="MF_01862">
    <property type="entry name" value="16SrRNA_methyltr_C"/>
    <property type="match status" value="1"/>
</dbReference>
<keyword evidence="4 6" id="KW-0808">Transferase</keyword>
<dbReference type="AlphaFoldDB" id="A0A4D6YIQ7"/>
<keyword evidence="2 6" id="KW-0698">rRNA processing</keyword>
<comment type="subunit">
    <text evidence="6">Monomer.</text>
</comment>
<accession>A0A4D6YIQ7</accession>
<evidence type="ECO:0000256" key="3">
    <source>
        <dbReference type="ARBA" id="ARBA00022603"/>
    </source>
</evidence>
<sequence>MLISKNSQLILRHSEIFQTKKVFFSGNIQDDFPLHLYTIITKINLQKKNNYISFKKQNKNIDVYNNLLVSQEMTNNCDTIIYYWPKDKSEAKFQLINIISCFPINTEIFIVGNNSSGVKSAPSIFNKWIEINKIEKAKHSILISGFIKKNSVFILEDFFKTHIWENLIIKSLPGVFGHKKIDEGSKLLVSTFSRKITGNVLDIGCGTGFLSVSLLYSSPNVKLTLVDNSLCALKCSQETLDYNKLTGEIIYSNLYSNIFKKFNLIISNPPFHHDLKTNFNIIEEMIRNSRKYLMLKGELRFVTNSCFKYDFLLKEFFKKHCILKKTSKYKVYQAFL</sequence>
<dbReference type="NCBIfam" id="NF007023">
    <property type="entry name" value="PRK09489.1"/>
    <property type="match status" value="1"/>
</dbReference>
<dbReference type="GO" id="GO:0003676">
    <property type="term" value="F:nucleic acid binding"/>
    <property type="evidence" value="ECO:0007669"/>
    <property type="project" value="InterPro"/>
</dbReference>